<dbReference type="Pfam" id="PF13489">
    <property type="entry name" value="Methyltransf_23"/>
    <property type="match status" value="1"/>
</dbReference>
<dbReference type="PANTHER" id="PTHR43591:SF110">
    <property type="entry name" value="RHODANESE DOMAIN-CONTAINING PROTEIN"/>
    <property type="match status" value="1"/>
</dbReference>
<accession>A0A916TI42</accession>
<gene>
    <name evidence="1" type="ORF">GCM10011492_37410</name>
</gene>
<reference evidence="1" key="2">
    <citation type="submission" date="2020-09" db="EMBL/GenBank/DDBJ databases">
        <authorList>
            <person name="Sun Q."/>
            <person name="Zhou Y."/>
        </authorList>
    </citation>
    <scope>NUCLEOTIDE SEQUENCE</scope>
    <source>
        <strain evidence="1">CGMCC 1.15085</strain>
    </source>
</reference>
<evidence type="ECO:0000313" key="1">
    <source>
        <dbReference type="EMBL" id="GGB42998.1"/>
    </source>
</evidence>
<comment type="caution">
    <text evidence="1">The sequence shown here is derived from an EMBL/GenBank/DDBJ whole genome shotgun (WGS) entry which is preliminary data.</text>
</comment>
<dbReference type="CDD" id="cd02440">
    <property type="entry name" value="AdoMet_MTases"/>
    <property type="match status" value="1"/>
</dbReference>
<evidence type="ECO:0000313" key="2">
    <source>
        <dbReference type="Proteomes" id="UP000636793"/>
    </source>
</evidence>
<sequence>MTTSDTTTTEYVFDSPSVQGRQQLNHLQTLLDPITTGVLDDIGVWPGNRCLDLGSGGGSIARWLADRVGPTGQVVAVDLDTEQIDVPSRVQVHGHDIRDGLPVDGPFDLIHARLVLMHLPNREGILRDLVDALAPGGWLVLGETPDRPQEVLAAPTAADAELADRVLRTGLRVVSAAGVALDWAYAVEQRMAAAGLVSIRGNEYSPMVTGSDAGALLMGTYVAQVKPLLLDAGLTEDELFRYHALMRDPRFRAWPFLRLVTTAGRKRAGDAEQTR</sequence>
<dbReference type="RefSeq" id="WP_188838590.1">
    <property type="nucleotide sequence ID" value="NZ_BMHI01000006.1"/>
</dbReference>
<keyword evidence="1" id="KW-0489">Methyltransferase</keyword>
<protein>
    <submittedName>
        <fullName evidence="1">Methyltransferase</fullName>
    </submittedName>
</protein>
<dbReference type="InterPro" id="IPR029063">
    <property type="entry name" value="SAM-dependent_MTases_sf"/>
</dbReference>
<organism evidence="1 2">
    <name type="scientific">Flexivirga endophytica</name>
    <dbReference type="NCBI Taxonomy" id="1849103"/>
    <lineage>
        <taxon>Bacteria</taxon>
        <taxon>Bacillati</taxon>
        <taxon>Actinomycetota</taxon>
        <taxon>Actinomycetes</taxon>
        <taxon>Micrococcales</taxon>
        <taxon>Dermacoccaceae</taxon>
        <taxon>Flexivirga</taxon>
    </lineage>
</organism>
<dbReference type="Proteomes" id="UP000636793">
    <property type="component" value="Unassembled WGS sequence"/>
</dbReference>
<keyword evidence="1" id="KW-0808">Transferase</keyword>
<name>A0A916TI42_9MICO</name>
<dbReference type="GO" id="GO:0032259">
    <property type="term" value="P:methylation"/>
    <property type="evidence" value="ECO:0007669"/>
    <property type="project" value="UniProtKB-KW"/>
</dbReference>
<dbReference type="Gene3D" id="3.40.50.150">
    <property type="entry name" value="Vaccinia Virus protein VP39"/>
    <property type="match status" value="1"/>
</dbReference>
<keyword evidence="2" id="KW-1185">Reference proteome</keyword>
<dbReference type="GO" id="GO:0008168">
    <property type="term" value="F:methyltransferase activity"/>
    <property type="evidence" value="ECO:0007669"/>
    <property type="project" value="UniProtKB-KW"/>
</dbReference>
<reference evidence="1" key="1">
    <citation type="journal article" date="2014" name="Int. J. Syst. Evol. Microbiol.">
        <title>Complete genome sequence of Corynebacterium casei LMG S-19264T (=DSM 44701T), isolated from a smear-ripened cheese.</title>
        <authorList>
            <consortium name="US DOE Joint Genome Institute (JGI-PGF)"/>
            <person name="Walter F."/>
            <person name="Albersmeier A."/>
            <person name="Kalinowski J."/>
            <person name="Ruckert C."/>
        </authorList>
    </citation>
    <scope>NUCLEOTIDE SEQUENCE</scope>
    <source>
        <strain evidence="1">CGMCC 1.15085</strain>
    </source>
</reference>
<dbReference type="PANTHER" id="PTHR43591">
    <property type="entry name" value="METHYLTRANSFERASE"/>
    <property type="match status" value="1"/>
</dbReference>
<dbReference type="SUPFAM" id="SSF53335">
    <property type="entry name" value="S-adenosyl-L-methionine-dependent methyltransferases"/>
    <property type="match status" value="1"/>
</dbReference>
<proteinExistence type="predicted"/>
<dbReference type="EMBL" id="BMHI01000006">
    <property type="protein sequence ID" value="GGB42998.1"/>
    <property type="molecule type" value="Genomic_DNA"/>
</dbReference>
<dbReference type="AlphaFoldDB" id="A0A916TI42"/>